<dbReference type="Gene3D" id="3.10.310.20">
    <property type="entry name" value="DHHA2 domain"/>
    <property type="match status" value="1"/>
</dbReference>
<dbReference type="GO" id="GO:0004427">
    <property type="term" value="F:inorganic diphosphate phosphatase activity"/>
    <property type="evidence" value="ECO:0007669"/>
    <property type="project" value="UniProtKB-UniRule"/>
</dbReference>
<dbReference type="PANTHER" id="PTHR47618:SF1">
    <property type="entry name" value="BIFUNCTIONAL OLIGORIBONUCLEASE AND PAP PHOSPHATASE NRNA"/>
    <property type="match status" value="1"/>
</dbReference>
<sequence>MSNILVFGHKSPDTDAVTSAISFAYLQNQLGKDVEPVALGEISEETQYALDFFNTEAPRIVTEADSNVEAVMLVDHNEPQQSLDNIDEFEILSVVDHHRIANFETAGPLYYRAEPVGCTNTIIFKIYKEHGIDVPKDIAGLMLSAIISDTLLFKSPTCTAEDEHAAQELAEIAEVDLHAYGMKMLKAGTNVNSKSDQDILNGDAKSFEMGDKTVRIGQVNVVDVQELLQRKDELIELAEKNNVAEGYDLTLLLITNILESDTVGLVVGSGIETVEAAFNETVNDHQIKLPGVVSRKKQVVPPLTDAFEG</sequence>
<feature type="binding site" evidence="8">
    <location>
        <position position="149"/>
    </location>
    <ligand>
        <name>Mn(2+)</name>
        <dbReference type="ChEBI" id="CHEBI:29035"/>
        <label>2</label>
    </ligand>
</feature>
<accession>A0A1S8KMC1</accession>
<keyword evidence="5 8" id="KW-0378">Hydrolase</keyword>
<keyword evidence="4 8" id="KW-0479">Metal-binding</keyword>
<dbReference type="GO" id="GO:0030145">
    <property type="term" value="F:manganese ion binding"/>
    <property type="evidence" value="ECO:0007669"/>
    <property type="project" value="UniProtKB-UniRule"/>
</dbReference>
<keyword evidence="3 8" id="KW-0963">Cytoplasm</keyword>
<feature type="binding site" evidence="8">
    <location>
        <position position="15"/>
    </location>
    <ligand>
        <name>Mn(2+)</name>
        <dbReference type="ChEBI" id="CHEBI:29035"/>
        <label>2</label>
    </ligand>
</feature>
<dbReference type="FunFam" id="3.10.310.20:FF:000001">
    <property type="entry name" value="Probable manganese-dependent inorganic pyrophosphatase"/>
    <property type="match status" value="1"/>
</dbReference>
<comment type="cofactor">
    <cofactor evidence="8">
        <name>Mn(2+)</name>
        <dbReference type="ChEBI" id="CHEBI:29035"/>
    </cofactor>
    <text evidence="8">Binds 2 manganese ions per subunit.</text>
</comment>
<dbReference type="AlphaFoldDB" id="A0A1S8KMC1"/>
<dbReference type="SUPFAM" id="SSF64182">
    <property type="entry name" value="DHH phosphoesterases"/>
    <property type="match status" value="1"/>
</dbReference>
<comment type="caution">
    <text evidence="10">The sequence shown here is derived from an EMBL/GenBank/DDBJ whole genome shotgun (WGS) entry which is preliminary data.</text>
</comment>
<dbReference type="InterPro" id="IPR004097">
    <property type="entry name" value="DHHA2"/>
</dbReference>
<dbReference type="PANTHER" id="PTHR47618">
    <property type="entry name" value="BIFUNCTIONAL OLIGORIBONUCLEASE AND PAP PHOSPHATASE NRNA"/>
    <property type="match status" value="1"/>
</dbReference>
<evidence type="ECO:0000313" key="11">
    <source>
        <dbReference type="Proteomes" id="UP000190409"/>
    </source>
</evidence>
<evidence type="ECO:0000259" key="9">
    <source>
        <dbReference type="SMART" id="SM01131"/>
    </source>
</evidence>
<evidence type="ECO:0000313" key="10">
    <source>
        <dbReference type="EMBL" id="OOL80887.1"/>
    </source>
</evidence>
<feature type="binding site" evidence="8">
    <location>
        <position position="13"/>
    </location>
    <ligand>
        <name>Mn(2+)</name>
        <dbReference type="ChEBI" id="CHEBI:29035"/>
        <label>1</label>
    </ligand>
</feature>
<dbReference type="SMART" id="SM01131">
    <property type="entry name" value="DHHA2"/>
    <property type="match status" value="1"/>
</dbReference>
<evidence type="ECO:0000256" key="3">
    <source>
        <dbReference type="ARBA" id="ARBA00022490"/>
    </source>
</evidence>
<dbReference type="Pfam" id="PF01368">
    <property type="entry name" value="DHH"/>
    <property type="match status" value="1"/>
</dbReference>
<comment type="subcellular location">
    <subcellularLocation>
        <location evidence="1 8">Cytoplasm</location>
    </subcellularLocation>
</comment>
<dbReference type="InterPro" id="IPR022934">
    <property type="entry name" value="Mn-dep_inorganic_PyrPase"/>
</dbReference>
<organism evidence="10 11">
    <name type="scientific">Dolosigranulum pigrum</name>
    <dbReference type="NCBI Taxonomy" id="29394"/>
    <lineage>
        <taxon>Bacteria</taxon>
        <taxon>Bacillati</taxon>
        <taxon>Bacillota</taxon>
        <taxon>Bacilli</taxon>
        <taxon>Lactobacillales</taxon>
        <taxon>Carnobacteriaceae</taxon>
        <taxon>Dolosigranulum</taxon>
    </lineage>
</organism>
<dbReference type="NCBIfam" id="NF003877">
    <property type="entry name" value="PRK05427.1"/>
    <property type="match status" value="1"/>
</dbReference>
<evidence type="ECO:0000256" key="7">
    <source>
        <dbReference type="ARBA" id="ARBA00047820"/>
    </source>
</evidence>
<protein>
    <recommendedName>
        <fullName evidence="8">Probable manganese-dependent inorganic pyrophosphatase</fullName>
        <ecNumber evidence="8">3.6.1.1</ecNumber>
    </recommendedName>
    <alternativeName>
        <fullName evidence="8">Pyrophosphate phospho-hydrolase</fullName>
        <shortName evidence="8">PPase</shortName>
    </alternativeName>
</protein>
<comment type="catalytic activity">
    <reaction evidence="7 8">
        <text>diphosphate + H2O = 2 phosphate + H(+)</text>
        <dbReference type="Rhea" id="RHEA:24576"/>
        <dbReference type="ChEBI" id="CHEBI:15377"/>
        <dbReference type="ChEBI" id="CHEBI:15378"/>
        <dbReference type="ChEBI" id="CHEBI:33019"/>
        <dbReference type="ChEBI" id="CHEBI:43474"/>
        <dbReference type="EC" id="3.6.1.1"/>
    </reaction>
</comment>
<feature type="binding site" evidence="8">
    <location>
        <position position="75"/>
    </location>
    <ligand>
        <name>Mn(2+)</name>
        <dbReference type="ChEBI" id="CHEBI:29035"/>
        <label>2</label>
    </ligand>
</feature>
<comment type="similarity">
    <text evidence="2 8">Belongs to the PPase class C family.</text>
</comment>
<dbReference type="InterPro" id="IPR038763">
    <property type="entry name" value="DHH_sf"/>
</dbReference>
<dbReference type="EC" id="3.6.1.1" evidence="8"/>
<evidence type="ECO:0000256" key="1">
    <source>
        <dbReference type="ARBA" id="ARBA00004496"/>
    </source>
</evidence>
<feature type="binding site" evidence="8">
    <location>
        <position position="9"/>
    </location>
    <ligand>
        <name>Mn(2+)</name>
        <dbReference type="ChEBI" id="CHEBI:29035"/>
        <label>1</label>
    </ligand>
</feature>
<evidence type="ECO:0000256" key="6">
    <source>
        <dbReference type="ARBA" id="ARBA00023211"/>
    </source>
</evidence>
<dbReference type="Proteomes" id="UP000190409">
    <property type="component" value="Unassembled WGS sequence"/>
</dbReference>
<proteinExistence type="inferred from homology"/>
<dbReference type="Gene3D" id="3.90.1640.10">
    <property type="entry name" value="inorganic pyrophosphatase (n-terminal core)"/>
    <property type="match status" value="1"/>
</dbReference>
<dbReference type="InterPro" id="IPR038222">
    <property type="entry name" value="DHHA2_dom_sf"/>
</dbReference>
<dbReference type="Pfam" id="PF02833">
    <property type="entry name" value="DHHA2"/>
    <property type="match status" value="1"/>
</dbReference>
<dbReference type="FunFam" id="3.90.1640.10:FF:000001">
    <property type="entry name" value="Probable manganese-dependent inorganic pyrophosphatase"/>
    <property type="match status" value="1"/>
</dbReference>
<dbReference type="EMBL" id="MUYF01000003">
    <property type="protein sequence ID" value="OOL80887.1"/>
    <property type="molecule type" value="Genomic_DNA"/>
</dbReference>
<evidence type="ECO:0000256" key="5">
    <source>
        <dbReference type="ARBA" id="ARBA00022801"/>
    </source>
</evidence>
<feature type="binding site" evidence="8">
    <location>
        <position position="97"/>
    </location>
    <ligand>
        <name>Mn(2+)</name>
        <dbReference type="ChEBI" id="CHEBI:29035"/>
        <label>2</label>
    </ligand>
</feature>
<keyword evidence="6 8" id="KW-0464">Manganese</keyword>
<reference evidence="10 11" key="1">
    <citation type="submission" date="2017-01" db="EMBL/GenBank/DDBJ databases">
        <title>Complete Genome Sequence of Dolosigranulum pigrum isolated from a Patient with interstitial lung disease.</title>
        <authorList>
            <person name="Mukhopadhyay R."/>
            <person name="Joaquin J."/>
            <person name="Hogue R."/>
            <person name="Fitzgerald S."/>
            <person name="Jospin G."/>
            <person name="Eisen J.A."/>
            <person name="Chaturvedi V."/>
        </authorList>
    </citation>
    <scope>NUCLEOTIDE SEQUENCE [LARGE SCALE GENOMIC DNA]</scope>
    <source>
        <strain evidence="10 11">15S00348</strain>
    </source>
</reference>
<dbReference type="HAMAP" id="MF_00207">
    <property type="entry name" value="PPase_C"/>
    <property type="match status" value="1"/>
</dbReference>
<feature type="binding site" evidence="8">
    <location>
        <position position="75"/>
    </location>
    <ligand>
        <name>Mn(2+)</name>
        <dbReference type="ChEBI" id="CHEBI:29035"/>
        <label>1</label>
    </ligand>
</feature>
<feature type="domain" description="DHHA2" evidence="9">
    <location>
        <begin position="181"/>
        <end position="307"/>
    </location>
</feature>
<evidence type="ECO:0000256" key="4">
    <source>
        <dbReference type="ARBA" id="ARBA00022723"/>
    </source>
</evidence>
<dbReference type="InterPro" id="IPR001667">
    <property type="entry name" value="DDH_dom"/>
</dbReference>
<dbReference type="GO" id="GO:0005737">
    <property type="term" value="C:cytoplasm"/>
    <property type="evidence" value="ECO:0007669"/>
    <property type="project" value="UniProtKB-SubCell"/>
</dbReference>
<evidence type="ECO:0000256" key="8">
    <source>
        <dbReference type="HAMAP-Rule" id="MF_00207"/>
    </source>
</evidence>
<evidence type="ECO:0000256" key="2">
    <source>
        <dbReference type="ARBA" id="ARBA00007350"/>
    </source>
</evidence>
<name>A0A1S8KMC1_9LACT</name>
<dbReference type="InterPro" id="IPR051319">
    <property type="entry name" value="Oligoribo/pAp-PDE_c-di-AMP_PDE"/>
</dbReference>
<gene>
    <name evidence="8" type="primary">ppaC</name>
    <name evidence="10" type="ORF">BWX42_03135</name>
</gene>